<dbReference type="EMBL" id="CP000572">
    <property type="protein sequence ID" value="ABN90728.1"/>
    <property type="molecule type" value="Genomic_DNA"/>
</dbReference>
<reference evidence="1 2" key="1">
    <citation type="submission" date="2007-02" db="EMBL/GenBank/DDBJ databases">
        <authorList>
            <person name="DeShazer D."/>
            <person name="Woods D.E."/>
            <person name="Nierman W.C."/>
        </authorList>
    </citation>
    <scope>NUCLEOTIDE SEQUENCE [LARGE SCALE GENOMIC DNA]</scope>
    <source>
        <strain evidence="1 2">1106a</strain>
    </source>
</reference>
<sequence>MGSAAARFAARFDAGWTHERSARTMLPRTVRAWRTRKAERPARV</sequence>
<evidence type="ECO:0000313" key="1">
    <source>
        <dbReference type="EMBL" id="ABN90728.1"/>
    </source>
</evidence>
<dbReference type="Proteomes" id="UP000006738">
    <property type="component" value="Chromosome I"/>
</dbReference>
<protein>
    <submittedName>
        <fullName evidence="1">Uncharacterized protein</fullName>
    </submittedName>
</protein>
<dbReference type="HOGENOM" id="CLU_3213511_0_0_4"/>
<dbReference type="KEGG" id="bpl:BURPS1106A_1654"/>
<dbReference type="AlphaFoldDB" id="A3NUA4"/>
<gene>
    <name evidence="1" type="ordered locus">BURPS1106A_1654</name>
</gene>
<organism evidence="1 2">
    <name type="scientific">Burkholderia pseudomallei (strain 1106a)</name>
    <dbReference type="NCBI Taxonomy" id="357348"/>
    <lineage>
        <taxon>Bacteria</taxon>
        <taxon>Pseudomonadati</taxon>
        <taxon>Pseudomonadota</taxon>
        <taxon>Betaproteobacteria</taxon>
        <taxon>Burkholderiales</taxon>
        <taxon>Burkholderiaceae</taxon>
        <taxon>Burkholderia</taxon>
        <taxon>pseudomallei group</taxon>
    </lineage>
</organism>
<proteinExistence type="predicted"/>
<name>A3NUA4_BURP0</name>
<evidence type="ECO:0000313" key="2">
    <source>
        <dbReference type="Proteomes" id="UP000006738"/>
    </source>
</evidence>
<accession>A3NUA4</accession>